<dbReference type="FunFam" id="1.10.1740.100:FF:000002">
    <property type="entry name" value="Histone-lysine N-methyltransferase"/>
    <property type="match status" value="1"/>
</dbReference>
<dbReference type="GeneID" id="27722010"/>
<feature type="compositionally biased region" description="Low complexity" evidence="16">
    <location>
        <begin position="809"/>
        <end position="825"/>
    </location>
</feature>
<dbReference type="VEuPathDB" id="FungiDB:SAPIO_CDS2938"/>
<feature type="compositionally biased region" description="Pro residues" evidence="16">
    <location>
        <begin position="869"/>
        <end position="879"/>
    </location>
</feature>
<feature type="region of interest" description="Disordered" evidence="16">
    <location>
        <begin position="759"/>
        <end position="937"/>
    </location>
</feature>
<keyword evidence="13" id="KW-0539">Nucleus</keyword>
<dbReference type="HOGENOM" id="CLU_008492_0_0_1"/>
<feature type="compositionally biased region" description="Acidic residues" evidence="16">
    <location>
        <begin position="880"/>
        <end position="896"/>
    </location>
</feature>
<evidence type="ECO:0000256" key="10">
    <source>
        <dbReference type="ARBA" id="ARBA00022691"/>
    </source>
</evidence>
<evidence type="ECO:0000256" key="15">
    <source>
        <dbReference type="ARBA" id="ARBA00047545"/>
    </source>
</evidence>
<dbReference type="Pfam" id="PF17907">
    <property type="entry name" value="AWS"/>
    <property type="match status" value="1"/>
</dbReference>
<dbReference type="KEGG" id="sapo:SAPIO_CDS2938"/>
<feature type="compositionally biased region" description="Low complexity" evidence="16">
    <location>
        <begin position="643"/>
        <end position="660"/>
    </location>
</feature>
<dbReference type="GO" id="GO:0032259">
    <property type="term" value="P:methylation"/>
    <property type="evidence" value="ECO:0007669"/>
    <property type="project" value="UniProtKB-KW"/>
</dbReference>
<evidence type="ECO:0000256" key="11">
    <source>
        <dbReference type="ARBA" id="ARBA00023015"/>
    </source>
</evidence>
<dbReference type="GO" id="GO:0006355">
    <property type="term" value="P:regulation of DNA-templated transcription"/>
    <property type="evidence" value="ECO:0007669"/>
    <property type="project" value="InterPro"/>
</dbReference>
<evidence type="ECO:0000313" key="22">
    <source>
        <dbReference type="Proteomes" id="UP000028545"/>
    </source>
</evidence>
<dbReference type="PROSITE" id="PS50868">
    <property type="entry name" value="POST_SET"/>
    <property type="match status" value="1"/>
</dbReference>
<evidence type="ECO:0000256" key="8">
    <source>
        <dbReference type="ARBA" id="ARBA00022603"/>
    </source>
</evidence>
<sequence length="937" mass="104459">MANIQLGEALASNELDLVPTSSGRALRSNGIKRESRNSTMSPGENETGASKGSATPDEPQPPRLSRKASQKPLKREPKLFDDLPDATEEACNSFKVIADCLYGSKNMGSTDNDALDCDCKEDWHDGVNYACGEDCINRATRVECVIGASGSCGDSCQNQRFQRKQYANVSVIKTEKKGYGLRSNTDLDANDFVFEYVGEVINEPTFRRRMLQYDEEGIKHFYFMSLTKGEFVDATKKGNLGRFCNHSCNPNCYVDKWVVGDKLRMGIFVLRKIHAGEELTFNYNVDRYGADPQPCYCAEPGCVGFIGGKTQTERATKLPILVLEALGIEDGDGWDTTVAKKPRRKRPDEDDEEYVNSIQARSLDEDGARKVMAALMQCKEKWIAIKLLERIQKCDDNYVLSLVMRMHAYQIMKTMISSFSEDDNVILQVLDVLNRMPRLTKNKIVDSNIEATIQGLQTSQNEDISATATRLLDDWGKLQVAYRIKRKKVDPNAQTTSAAEALRDAVVGDDRDTGTSTPASKPVSPLPSNIDIPKGPKNSMPQRNPHGPRGGGGRRHQPFPRHGGGGNRQPKFGHENETPLPEGWFVAVDQKRQVYYYNKHGQTTWQRPAPPKQPTQAEKNAQIIQKIIDDVANEQRRLALAAAEAPASSTQTPPESSETPLLDAPTEKWRQLPIEKQMKIYENTIFPHIKYVLDKFRHKLPRDQLKRFAKELNKKLVASDYKNNRVQDPTATLSDKQSKKVKSYVKDFLDRAVVKYREHEKKKAAREGAKPATNGDHASSVPEPPALATPNGVLSKEDSLMADITPGGSSSPEEAAASQTPSSPSLKRKRVEEEEPLVITPVDDHHEPVSKRVKELDGVEEMEVTTTTTPPPPPPPPPPPEEEDGEPAEALMTEEERDLRAQEEALIRENEEAQRLEDEARDAAARTEAMSEPVSVQ</sequence>
<dbReference type="PROSITE" id="PS50280">
    <property type="entry name" value="SET"/>
    <property type="match status" value="1"/>
</dbReference>
<keyword evidence="9 21" id="KW-0808">Transferase</keyword>
<feature type="compositionally biased region" description="Basic and acidic residues" evidence="16">
    <location>
        <begin position="897"/>
        <end position="925"/>
    </location>
</feature>
<feature type="compositionally biased region" description="Basic and acidic residues" evidence="16">
    <location>
        <begin position="501"/>
        <end position="513"/>
    </location>
</feature>
<evidence type="ECO:0000256" key="12">
    <source>
        <dbReference type="ARBA" id="ARBA00023163"/>
    </source>
</evidence>
<feature type="compositionally biased region" description="Basic and acidic residues" evidence="16">
    <location>
        <begin position="759"/>
        <end position="769"/>
    </location>
</feature>
<dbReference type="InterPro" id="IPR044437">
    <property type="entry name" value="SETD2/Set2_SET"/>
</dbReference>
<name>A0A084GBW0_PSEDA</name>
<keyword evidence="6" id="KW-0158">Chromosome</keyword>
<evidence type="ECO:0000259" key="19">
    <source>
        <dbReference type="PROSITE" id="PS50868"/>
    </source>
</evidence>
<dbReference type="Gene3D" id="2.170.270.10">
    <property type="entry name" value="SET domain"/>
    <property type="match status" value="1"/>
</dbReference>
<dbReference type="Pfam" id="PF00397">
    <property type="entry name" value="WW"/>
    <property type="match status" value="1"/>
</dbReference>
<organism evidence="21 22">
    <name type="scientific">Pseudallescheria apiosperma</name>
    <name type="common">Scedosporium apiospermum</name>
    <dbReference type="NCBI Taxonomy" id="563466"/>
    <lineage>
        <taxon>Eukaryota</taxon>
        <taxon>Fungi</taxon>
        <taxon>Dikarya</taxon>
        <taxon>Ascomycota</taxon>
        <taxon>Pezizomycotina</taxon>
        <taxon>Sordariomycetes</taxon>
        <taxon>Hypocreomycetidae</taxon>
        <taxon>Microascales</taxon>
        <taxon>Microascaceae</taxon>
        <taxon>Scedosporium</taxon>
    </lineage>
</organism>
<dbReference type="Pfam" id="PF00856">
    <property type="entry name" value="SET"/>
    <property type="match status" value="1"/>
</dbReference>
<comment type="caution">
    <text evidence="21">The sequence shown here is derived from an EMBL/GenBank/DDBJ whole genome shotgun (WGS) entry which is preliminary data.</text>
</comment>
<evidence type="ECO:0000256" key="16">
    <source>
        <dbReference type="SAM" id="MobiDB-lite"/>
    </source>
</evidence>
<dbReference type="InterPro" id="IPR035441">
    <property type="entry name" value="TFIIS/LEDGF_dom_sf"/>
</dbReference>
<comment type="subcellular location">
    <subcellularLocation>
        <location evidence="3">Chromosome</location>
    </subcellularLocation>
    <subcellularLocation>
        <location evidence="2">Nucleus</location>
    </subcellularLocation>
</comment>
<gene>
    <name evidence="21" type="ORF">SAPIO_CDS2938</name>
</gene>
<evidence type="ECO:0000256" key="13">
    <source>
        <dbReference type="ARBA" id="ARBA00023242"/>
    </source>
</evidence>
<dbReference type="Proteomes" id="UP000028545">
    <property type="component" value="Unassembled WGS sequence"/>
</dbReference>
<feature type="region of interest" description="Disordered" evidence="16">
    <location>
        <begin position="489"/>
        <end position="579"/>
    </location>
</feature>
<evidence type="ECO:0000256" key="4">
    <source>
        <dbReference type="ARBA" id="ARBA00012178"/>
    </source>
</evidence>
<evidence type="ECO:0000256" key="1">
    <source>
        <dbReference type="ARBA" id="ARBA00003901"/>
    </source>
</evidence>
<keyword evidence="22" id="KW-1185">Reference proteome</keyword>
<dbReference type="PROSITE" id="PS51568">
    <property type="entry name" value="SAM_MT43_SET2_1"/>
    <property type="match status" value="1"/>
</dbReference>
<dbReference type="AlphaFoldDB" id="A0A084GBW0"/>
<dbReference type="InterPro" id="IPR006560">
    <property type="entry name" value="AWS_dom"/>
</dbReference>
<comment type="function">
    <text evidence="1">Histone methyltransferase that trimethylates histone H3 'Lys-36' forming H3K36me3. Involved in transcription elongation as well as in transcription repression.</text>
</comment>
<dbReference type="EC" id="2.1.1.359" evidence="4"/>
<dbReference type="PROSITE" id="PS01159">
    <property type="entry name" value="WW_DOMAIN_1"/>
    <property type="match status" value="1"/>
</dbReference>
<evidence type="ECO:0000313" key="21">
    <source>
        <dbReference type="EMBL" id="KEZ44822.1"/>
    </source>
</evidence>
<evidence type="ECO:0000256" key="5">
    <source>
        <dbReference type="ARBA" id="ARBA00018028"/>
    </source>
</evidence>
<dbReference type="FunFam" id="2.170.270.10:FF:000033">
    <property type="entry name" value="Histone-lysine N-methyltransferase"/>
    <property type="match status" value="1"/>
</dbReference>
<dbReference type="InterPro" id="IPR001214">
    <property type="entry name" value="SET_dom"/>
</dbReference>
<accession>A0A084GBW0</accession>
<dbReference type="PROSITE" id="PS50020">
    <property type="entry name" value="WW_DOMAIN_2"/>
    <property type="match status" value="1"/>
</dbReference>
<dbReference type="SMART" id="SM00570">
    <property type="entry name" value="AWS"/>
    <property type="match status" value="1"/>
</dbReference>
<keyword evidence="8 21" id="KW-0489">Methyltransferase</keyword>
<dbReference type="SUPFAM" id="SSF82199">
    <property type="entry name" value="SET domain"/>
    <property type="match status" value="1"/>
</dbReference>
<evidence type="ECO:0000256" key="14">
    <source>
        <dbReference type="ARBA" id="ARBA00030091"/>
    </source>
</evidence>
<dbReference type="Gene3D" id="1.10.1740.100">
    <property type="entry name" value="Set2, Rpb1 interacting domain"/>
    <property type="match status" value="1"/>
</dbReference>
<feature type="domain" description="WW" evidence="17">
    <location>
        <begin position="578"/>
        <end position="610"/>
    </location>
</feature>
<feature type="domain" description="AWS" evidence="20">
    <location>
        <begin position="112"/>
        <end position="165"/>
    </location>
</feature>
<feature type="domain" description="Post-SET" evidence="19">
    <location>
        <begin position="291"/>
        <end position="307"/>
    </location>
</feature>
<evidence type="ECO:0000259" key="18">
    <source>
        <dbReference type="PROSITE" id="PS50280"/>
    </source>
</evidence>
<dbReference type="InterPro" id="IPR001202">
    <property type="entry name" value="WW_dom"/>
</dbReference>
<dbReference type="InterPro" id="IPR038190">
    <property type="entry name" value="SRI_sf"/>
</dbReference>
<dbReference type="InterPro" id="IPR013257">
    <property type="entry name" value="SRI"/>
</dbReference>
<comment type="catalytic activity">
    <reaction evidence="15">
        <text>L-lysyl(36)-[histone H3] + 3 S-adenosyl-L-methionine = N(6),N(6),N(6)-trimethyl-L-lysyl(36)-[histone H3] + 3 S-adenosyl-L-homocysteine + 3 H(+)</text>
        <dbReference type="Rhea" id="RHEA:60324"/>
        <dbReference type="Rhea" id="RHEA-COMP:9785"/>
        <dbReference type="Rhea" id="RHEA-COMP:15536"/>
        <dbReference type="ChEBI" id="CHEBI:15378"/>
        <dbReference type="ChEBI" id="CHEBI:29969"/>
        <dbReference type="ChEBI" id="CHEBI:57856"/>
        <dbReference type="ChEBI" id="CHEBI:59789"/>
        <dbReference type="ChEBI" id="CHEBI:61961"/>
        <dbReference type="EC" id="2.1.1.359"/>
    </reaction>
</comment>
<dbReference type="Gene3D" id="2.20.70.10">
    <property type="match status" value="1"/>
</dbReference>
<dbReference type="EMBL" id="JOWA01000087">
    <property type="protein sequence ID" value="KEZ44822.1"/>
    <property type="molecule type" value="Genomic_DNA"/>
</dbReference>
<keyword evidence="10" id="KW-0949">S-adenosyl-L-methionine</keyword>
<dbReference type="PANTHER" id="PTHR22884">
    <property type="entry name" value="SET DOMAIN PROTEINS"/>
    <property type="match status" value="1"/>
</dbReference>
<dbReference type="InterPro" id="IPR017923">
    <property type="entry name" value="TFIIS_N"/>
</dbReference>
<dbReference type="SUPFAM" id="SSF51045">
    <property type="entry name" value="WW domain"/>
    <property type="match status" value="1"/>
</dbReference>
<proteinExistence type="predicted"/>
<dbReference type="SUPFAM" id="SSF47676">
    <property type="entry name" value="Conserved domain common to transcription factors TFIIS, elongin A, CRSP70"/>
    <property type="match status" value="1"/>
</dbReference>
<evidence type="ECO:0000256" key="9">
    <source>
        <dbReference type="ARBA" id="ARBA00022679"/>
    </source>
</evidence>
<dbReference type="InterPro" id="IPR003616">
    <property type="entry name" value="Post-SET_dom"/>
</dbReference>
<dbReference type="CDD" id="cd00201">
    <property type="entry name" value="WW"/>
    <property type="match status" value="1"/>
</dbReference>
<dbReference type="Pfam" id="PF08236">
    <property type="entry name" value="SRI"/>
    <property type="match status" value="1"/>
</dbReference>
<feature type="region of interest" description="Disordered" evidence="16">
    <location>
        <begin position="19"/>
        <end position="81"/>
    </location>
</feature>
<dbReference type="RefSeq" id="XP_016644621.1">
    <property type="nucleotide sequence ID" value="XM_016785839.1"/>
</dbReference>
<evidence type="ECO:0000259" key="17">
    <source>
        <dbReference type="PROSITE" id="PS50020"/>
    </source>
</evidence>
<dbReference type="OMA" id="AQSQPCY"/>
<dbReference type="InterPro" id="IPR046341">
    <property type="entry name" value="SET_dom_sf"/>
</dbReference>
<dbReference type="GO" id="GO:0005694">
    <property type="term" value="C:chromosome"/>
    <property type="evidence" value="ECO:0007669"/>
    <property type="project" value="UniProtKB-SubCell"/>
</dbReference>
<dbReference type="SMART" id="SM00456">
    <property type="entry name" value="WW"/>
    <property type="match status" value="1"/>
</dbReference>
<dbReference type="CDD" id="cd19172">
    <property type="entry name" value="SET_SETD2"/>
    <property type="match status" value="1"/>
</dbReference>
<evidence type="ECO:0000256" key="2">
    <source>
        <dbReference type="ARBA" id="ARBA00004123"/>
    </source>
</evidence>
<dbReference type="OrthoDB" id="422362at2759"/>
<dbReference type="GO" id="GO:0005634">
    <property type="term" value="C:nucleus"/>
    <property type="evidence" value="ECO:0007669"/>
    <property type="project" value="UniProtKB-SubCell"/>
</dbReference>
<dbReference type="Pfam" id="PF08711">
    <property type="entry name" value="Med26"/>
    <property type="match status" value="1"/>
</dbReference>
<keyword evidence="11" id="KW-0805">Transcription regulation</keyword>
<dbReference type="SMART" id="SM00317">
    <property type="entry name" value="SET"/>
    <property type="match status" value="1"/>
</dbReference>
<keyword evidence="12" id="KW-0804">Transcription</keyword>
<protein>
    <recommendedName>
        <fullName evidence="5">Histone-lysine N-methyltransferase, H3 lysine-36 specific</fullName>
        <ecNumber evidence="4">2.1.1.359</ecNumber>
    </recommendedName>
    <alternativeName>
        <fullName evidence="14">SET domain-containing protein 2</fullName>
    </alternativeName>
</protein>
<keyword evidence="7" id="KW-0678">Repressor</keyword>
<feature type="domain" description="SET" evidence="18">
    <location>
        <begin position="167"/>
        <end position="284"/>
    </location>
</feature>
<evidence type="ECO:0000259" key="20">
    <source>
        <dbReference type="PROSITE" id="PS51215"/>
    </source>
</evidence>
<reference evidence="21 22" key="1">
    <citation type="journal article" date="2014" name="Genome Announc.">
        <title>Draft genome sequence of the pathogenic fungus Scedosporium apiospermum.</title>
        <authorList>
            <person name="Vandeputte P."/>
            <person name="Ghamrawi S."/>
            <person name="Rechenmann M."/>
            <person name="Iltis A."/>
            <person name="Giraud S."/>
            <person name="Fleury M."/>
            <person name="Thornton C."/>
            <person name="Delhaes L."/>
            <person name="Meyer W."/>
            <person name="Papon N."/>
            <person name="Bouchara J.P."/>
        </authorList>
    </citation>
    <scope>NUCLEOTIDE SEQUENCE [LARGE SCALE GENOMIC DNA]</scope>
    <source>
        <strain evidence="21 22">IHEM 14462</strain>
    </source>
</reference>
<dbReference type="InterPro" id="IPR050777">
    <property type="entry name" value="SET2_Histone-Lys_MeTrsfase"/>
</dbReference>
<dbReference type="InterPro" id="IPR025788">
    <property type="entry name" value="Set2_fungi"/>
</dbReference>
<evidence type="ECO:0000256" key="3">
    <source>
        <dbReference type="ARBA" id="ARBA00004286"/>
    </source>
</evidence>
<dbReference type="InterPro" id="IPR036020">
    <property type="entry name" value="WW_dom_sf"/>
</dbReference>
<evidence type="ECO:0000256" key="6">
    <source>
        <dbReference type="ARBA" id="ARBA00022454"/>
    </source>
</evidence>
<dbReference type="GO" id="GO:0140955">
    <property type="term" value="F:histone H3K36 trimethyltransferase activity"/>
    <property type="evidence" value="ECO:0007669"/>
    <property type="project" value="UniProtKB-EC"/>
</dbReference>
<evidence type="ECO:0000256" key="7">
    <source>
        <dbReference type="ARBA" id="ARBA00022491"/>
    </source>
</evidence>
<feature type="compositionally biased region" description="Polar residues" evidence="16">
    <location>
        <begin position="37"/>
        <end position="53"/>
    </location>
</feature>
<feature type="compositionally biased region" description="Basic and acidic residues" evidence="16">
    <location>
        <begin position="842"/>
        <end position="857"/>
    </location>
</feature>
<dbReference type="PROSITE" id="PS51215">
    <property type="entry name" value="AWS"/>
    <property type="match status" value="1"/>
</dbReference>
<feature type="region of interest" description="Disordered" evidence="16">
    <location>
        <begin position="643"/>
        <end position="662"/>
    </location>
</feature>